<gene>
    <name evidence="4" type="ORF">K452DRAFT_233802</name>
</gene>
<dbReference type="PANTHER" id="PTHR31571:SF1">
    <property type="entry name" value="ALTERED INHERITANCE OF MITOCHONDRIA PROTEIN 6"/>
    <property type="match status" value="1"/>
</dbReference>
<accession>A0A6A6B5X3</accession>
<name>A0A6A6B5X3_9PEZI</name>
<proteinExistence type="inferred from homology"/>
<dbReference type="PANTHER" id="PTHR31571">
    <property type="entry name" value="ALTERED INHERITANCE OF MITOCHONDRIA PROTEIN 6"/>
    <property type="match status" value="1"/>
</dbReference>
<dbReference type="InterPro" id="IPR051236">
    <property type="entry name" value="HAT_RTT109-like"/>
</dbReference>
<evidence type="ECO:0000313" key="5">
    <source>
        <dbReference type="Proteomes" id="UP000799438"/>
    </source>
</evidence>
<sequence length="412" mass="45346">MAGVPQSRNTFDERDHDGSSNVALLDGKCKSYPKPYHHATRRRRWTVWTLLALPILLLCFGSTIYLTSLIIILSPIRWDEEAFSTFRQWGQPGHLGTGFSGYTANFTHNVRPIPCHSHNDYWRRVPLFEALSYGCSSVEADVWRFDSELYVGHSTRALQRQRTFSNLYVEPLVALLNARQTNASSAAESDSARPVGVWDRDPAHPLVLLVDFKNSGRAIWPLFIAQLEPLRARNYLTHFDGENVVPGPVTVVATGDAHFDLAVANATYRDVFLDAPLAAMADGSVSVSSTAGAGHAPASLPQGLPANPDLYNPTNSYYASASFSKTVAYLLPFPRFGGGSGGGQLLSPSKLKILRGQIGGAHRRGLKVRYWGTPAWPHGLRRAVWDMLVGEGADYLNVDDLAEAAGREWRSV</sequence>
<evidence type="ECO:0000256" key="2">
    <source>
        <dbReference type="ARBA" id="ARBA00014286"/>
    </source>
</evidence>
<dbReference type="SUPFAM" id="SSF51695">
    <property type="entry name" value="PLC-like phosphodiesterases"/>
    <property type="match status" value="1"/>
</dbReference>
<evidence type="ECO:0000256" key="1">
    <source>
        <dbReference type="ARBA" id="ARBA00008858"/>
    </source>
</evidence>
<keyword evidence="3" id="KW-0812">Transmembrane</keyword>
<dbReference type="AlphaFoldDB" id="A0A6A6B5X3"/>
<dbReference type="EMBL" id="ML995495">
    <property type="protein sequence ID" value="KAF2138654.1"/>
    <property type="molecule type" value="Genomic_DNA"/>
</dbReference>
<dbReference type="GO" id="GO:0006629">
    <property type="term" value="P:lipid metabolic process"/>
    <property type="evidence" value="ECO:0007669"/>
    <property type="project" value="InterPro"/>
</dbReference>
<keyword evidence="3" id="KW-1133">Transmembrane helix</keyword>
<dbReference type="RefSeq" id="XP_033394367.1">
    <property type="nucleotide sequence ID" value="XM_033537330.1"/>
</dbReference>
<dbReference type="InterPro" id="IPR017946">
    <property type="entry name" value="PLC-like_Pdiesterase_TIM-brl"/>
</dbReference>
<dbReference type="GeneID" id="54294826"/>
<keyword evidence="5" id="KW-1185">Reference proteome</keyword>
<dbReference type="Proteomes" id="UP000799438">
    <property type="component" value="Unassembled WGS sequence"/>
</dbReference>
<feature type="transmembrane region" description="Helical" evidence="3">
    <location>
        <begin position="47"/>
        <end position="73"/>
    </location>
</feature>
<keyword evidence="3" id="KW-0472">Membrane</keyword>
<evidence type="ECO:0000256" key="3">
    <source>
        <dbReference type="SAM" id="Phobius"/>
    </source>
</evidence>
<dbReference type="GO" id="GO:0008081">
    <property type="term" value="F:phosphoric diester hydrolase activity"/>
    <property type="evidence" value="ECO:0007669"/>
    <property type="project" value="InterPro"/>
</dbReference>
<protein>
    <recommendedName>
        <fullName evidence="2">Altered inheritance of mitochondria protein 6</fullName>
    </recommendedName>
</protein>
<reference evidence="4" key="1">
    <citation type="journal article" date="2020" name="Stud. Mycol.">
        <title>101 Dothideomycetes genomes: a test case for predicting lifestyles and emergence of pathogens.</title>
        <authorList>
            <person name="Haridas S."/>
            <person name="Albert R."/>
            <person name="Binder M."/>
            <person name="Bloem J."/>
            <person name="Labutti K."/>
            <person name="Salamov A."/>
            <person name="Andreopoulos B."/>
            <person name="Baker S."/>
            <person name="Barry K."/>
            <person name="Bills G."/>
            <person name="Bluhm B."/>
            <person name="Cannon C."/>
            <person name="Castanera R."/>
            <person name="Culley D."/>
            <person name="Daum C."/>
            <person name="Ezra D."/>
            <person name="Gonzalez J."/>
            <person name="Henrissat B."/>
            <person name="Kuo A."/>
            <person name="Liang C."/>
            <person name="Lipzen A."/>
            <person name="Lutzoni F."/>
            <person name="Magnuson J."/>
            <person name="Mondo S."/>
            <person name="Nolan M."/>
            <person name="Ohm R."/>
            <person name="Pangilinan J."/>
            <person name="Park H.-J."/>
            <person name="Ramirez L."/>
            <person name="Alfaro M."/>
            <person name="Sun H."/>
            <person name="Tritt A."/>
            <person name="Yoshinaga Y."/>
            <person name="Zwiers L.-H."/>
            <person name="Turgeon B."/>
            <person name="Goodwin S."/>
            <person name="Spatafora J."/>
            <person name="Crous P."/>
            <person name="Grigoriev I."/>
        </authorList>
    </citation>
    <scope>NUCLEOTIDE SEQUENCE</scope>
    <source>
        <strain evidence="4">CBS 121167</strain>
    </source>
</reference>
<organism evidence="4 5">
    <name type="scientific">Aplosporella prunicola CBS 121167</name>
    <dbReference type="NCBI Taxonomy" id="1176127"/>
    <lineage>
        <taxon>Eukaryota</taxon>
        <taxon>Fungi</taxon>
        <taxon>Dikarya</taxon>
        <taxon>Ascomycota</taxon>
        <taxon>Pezizomycotina</taxon>
        <taxon>Dothideomycetes</taxon>
        <taxon>Dothideomycetes incertae sedis</taxon>
        <taxon>Botryosphaeriales</taxon>
        <taxon>Aplosporellaceae</taxon>
        <taxon>Aplosporella</taxon>
    </lineage>
</organism>
<dbReference type="OrthoDB" id="4153866at2759"/>
<evidence type="ECO:0000313" key="4">
    <source>
        <dbReference type="EMBL" id="KAF2138654.1"/>
    </source>
</evidence>
<comment type="similarity">
    <text evidence="1">Belongs to the AIM6 family.</text>
</comment>